<proteinExistence type="predicted"/>
<evidence type="ECO:0000313" key="1">
    <source>
        <dbReference type="EMBL" id="JAH04399.1"/>
    </source>
</evidence>
<dbReference type="AlphaFoldDB" id="A0A0E9PIR2"/>
<reference evidence="1" key="1">
    <citation type="submission" date="2014-11" db="EMBL/GenBank/DDBJ databases">
        <authorList>
            <person name="Amaro Gonzalez C."/>
        </authorList>
    </citation>
    <scope>NUCLEOTIDE SEQUENCE</scope>
</reference>
<sequence>MNMCVCLEILNGEVQSQIEKKKMTLSQTLWSSLYKETSIYCFKLTV</sequence>
<name>A0A0E9PIR2_ANGAN</name>
<reference evidence="1" key="2">
    <citation type="journal article" date="2015" name="Fish Shellfish Immunol.">
        <title>Early steps in the European eel (Anguilla anguilla)-Vibrio vulnificus interaction in the gills: Role of the RtxA13 toxin.</title>
        <authorList>
            <person name="Callol A."/>
            <person name="Pajuelo D."/>
            <person name="Ebbesson L."/>
            <person name="Teles M."/>
            <person name="MacKenzie S."/>
            <person name="Amaro C."/>
        </authorList>
    </citation>
    <scope>NUCLEOTIDE SEQUENCE</scope>
</reference>
<accession>A0A0E9PIR2</accession>
<dbReference type="EMBL" id="GBXM01104178">
    <property type="protein sequence ID" value="JAH04399.1"/>
    <property type="molecule type" value="Transcribed_RNA"/>
</dbReference>
<organism evidence="1">
    <name type="scientific">Anguilla anguilla</name>
    <name type="common">European freshwater eel</name>
    <name type="synonym">Muraena anguilla</name>
    <dbReference type="NCBI Taxonomy" id="7936"/>
    <lineage>
        <taxon>Eukaryota</taxon>
        <taxon>Metazoa</taxon>
        <taxon>Chordata</taxon>
        <taxon>Craniata</taxon>
        <taxon>Vertebrata</taxon>
        <taxon>Euteleostomi</taxon>
        <taxon>Actinopterygii</taxon>
        <taxon>Neopterygii</taxon>
        <taxon>Teleostei</taxon>
        <taxon>Anguilliformes</taxon>
        <taxon>Anguillidae</taxon>
        <taxon>Anguilla</taxon>
    </lineage>
</organism>
<protein>
    <submittedName>
        <fullName evidence="1">Uncharacterized protein</fullName>
    </submittedName>
</protein>